<dbReference type="PRINTS" id="PR00081">
    <property type="entry name" value="GDHRDH"/>
</dbReference>
<dbReference type="FunFam" id="3.40.50.720:FF:000173">
    <property type="entry name" value="3-oxoacyl-[acyl-carrier protein] reductase"/>
    <property type="match status" value="1"/>
</dbReference>
<dbReference type="GO" id="GO:0048038">
    <property type="term" value="F:quinone binding"/>
    <property type="evidence" value="ECO:0007669"/>
    <property type="project" value="TreeGrafter"/>
</dbReference>
<dbReference type="Gene3D" id="3.40.50.720">
    <property type="entry name" value="NAD(P)-binding Rossmann-like Domain"/>
    <property type="match status" value="1"/>
</dbReference>
<dbReference type="STRING" id="1073327.SAMN04488108_3005"/>
<evidence type="ECO:0000256" key="2">
    <source>
        <dbReference type="ARBA" id="ARBA00023002"/>
    </source>
</evidence>
<dbReference type="OrthoDB" id="9788235at2"/>
<dbReference type="PANTHER" id="PTHR42760:SF133">
    <property type="entry name" value="3-OXOACYL-[ACYL-CARRIER-PROTEIN] REDUCTASE"/>
    <property type="match status" value="1"/>
</dbReference>
<reference evidence="4" key="1">
    <citation type="submission" date="2016-12" db="EMBL/GenBank/DDBJ databases">
        <authorList>
            <person name="Varghese N."/>
            <person name="Submissions S."/>
        </authorList>
    </citation>
    <scope>NUCLEOTIDE SEQUENCE [LARGE SCALE GENOMIC DNA]</scope>
    <source>
        <strain evidence="4">DSM 25035</strain>
    </source>
</reference>
<name>A0A1M7ZG05_9BACT</name>
<sequence>MSKVAFITGGTRGIGLGIAKPLAQKGFDLALNGMRDKDSVLPVLEELEKYGIQAEYFQGNIGSKEDRSRILEGILEKFGKINVLVNNAGVAPKVRADILDVVEEDFDYVIDTNMKGTFFLSQAVAKSMIKSKEKNPEDFFTIITITSISAVLASTNRVAYCMSKSGLSMMNQTFAVRLAEYDIPVFEVRPGIIETDMTAGVKEKYEAQIANGLTLEPRMGKPEDIGKTVAALAEGTLTYGTGQIITLDGGMTVGRL</sequence>
<dbReference type="PROSITE" id="PS00061">
    <property type="entry name" value="ADH_SHORT"/>
    <property type="match status" value="1"/>
</dbReference>
<proteinExistence type="inferred from homology"/>
<gene>
    <name evidence="3" type="ORF">SAMN04488108_3005</name>
</gene>
<evidence type="ECO:0000256" key="1">
    <source>
        <dbReference type="ARBA" id="ARBA00006484"/>
    </source>
</evidence>
<evidence type="ECO:0000313" key="3">
    <source>
        <dbReference type="EMBL" id="SHO63840.1"/>
    </source>
</evidence>
<accession>A0A1M7ZG05</accession>
<dbReference type="NCBIfam" id="NF009386">
    <property type="entry name" value="PRK12745.1"/>
    <property type="match status" value="1"/>
</dbReference>
<keyword evidence="4" id="KW-1185">Reference proteome</keyword>
<dbReference type="PANTHER" id="PTHR42760">
    <property type="entry name" value="SHORT-CHAIN DEHYDROGENASES/REDUCTASES FAMILY MEMBER"/>
    <property type="match status" value="1"/>
</dbReference>
<dbReference type="InterPro" id="IPR036291">
    <property type="entry name" value="NAD(P)-bd_dom_sf"/>
</dbReference>
<dbReference type="GO" id="GO:0006633">
    <property type="term" value="P:fatty acid biosynthetic process"/>
    <property type="evidence" value="ECO:0007669"/>
    <property type="project" value="TreeGrafter"/>
</dbReference>
<organism evidence="3 4">
    <name type="scientific">Algoriphagus zhangzhouensis</name>
    <dbReference type="NCBI Taxonomy" id="1073327"/>
    <lineage>
        <taxon>Bacteria</taxon>
        <taxon>Pseudomonadati</taxon>
        <taxon>Bacteroidota</taxon>
        <taxon>Cytophagia</taxon>
        <taxon>Cytophagales</taxon>
        <taxon>Cyclobacteriaceae</taxon>
        <taxon>Algoriphagus</taxon>
    </lineage>
</organism>
<dbReference type="Pfam" id="PF13561">
    <property type="entry name" value="adh_short_C2"/>
    <property type="match status" value="1"/>
</dbReference>
<dbReference type="InterPro" id="IPR020904">
    <property type="entry name" value="Sc_DH/Rdtase_CS"/>
</dbReference>
<dbReference type="GO" id="GO:0016616">
    <property type="term" value="F:oxidoreductase activity, acting on the CH-OH group of donors, NAD or NADP as acceptor"/>
    <property type="evidence" value="ECO:0007669"/>
    <property type="project" value="TreeGrafter"/>
</dbReference>
<dbReference type="InterPro" id="IPR002347">
    <property type="entry name" value="SDR_fam"/>
</dbReference>
<dbReference type="AlphaFoldDB" id="A0A1M7ZG05"/>
<dbReference type="EMBL" id="FRXN01000004">
    <property type="protein sequence ID" value="SHO63840.1"/>
    <property type="molecule type" value="Genomic_DNA"/>
</dbReference>
<evidence type="ECO:0000313" key="4">
    <source>
        <dbReference type="Proteomes" id="UP000184609"/>
    </source>
</evidence>
<keyword evidence="2" id="KW-0560">Oxidoreductase</keyword>
<dbReference type="PRINTS" id="PR00080">
    <property type="entry name" value="SDRFAMILY"/>
</dbReference>
<dbReference type="SUPFAM" id="SSF51735">
    <property type="entry name" value="NAD(P)-binding Rossmann-fold domains"/>
    <property type="match status" value="1"/>
</dbReference>
<dbReference type="Proteomes" id="UP000184609">
    <property type="component" value="Unassembled WGS sequence"/>
</dbReference>
<comment type="similarity">
    <text evidence="1">Belongs to the short-chain dehydrogenases/reductases (SDR) family.</text>
</comment>
<dbReference type="RefSeq" id="WP_073572638.1">
    <property type="nucleotide sequence ID" value="NZ_FRXN01000004.1"/>
</dbReference>
<protein>
    <submittedName>
        <fullName evidence="3">NAD(P)-dependent dehydrogenase, short-chain alcohol dehydrogenase family</fullName>
    </submittedName>
</protein>